<dbReference type="AlphaFoldDB" id="A0A923HMM4"/>
<protein>
    <recommendedName>
        <fullName evidence="4">DUF2491 family protein</fullName>
    </recommendedName>
</protein>
<evidence type="ECO:0000313" key="2">
    <source>
        <dbReference type="EMBL" id="MBC3881847.1"/>
    </source>
</evidence>
<feature type="compositionally biased region" description="Basic and acidic residues" evidence="1">
    <location>
        <begin position="1"/>
        <end position="22"/>
    </location>
</feature>
<dbReference type="EMBL" id="JACOFZ010000003">
    <property type="protein sequence ID" value="MBC3881847.1"/>
    <property type="molecule type" value="Genomic_DNA"/>
</dbReference>
<evidence type="ECO:0008006" key="4">
    <source>
        <dbReference type="Google" id="ProtNLM"/>
    </source>
</evidence>
<gene>
    <name evidence="2" type="ORF">H8K36_10710</name>
</gene>
<organism evidence="2 3">
    <name type="scientific">Undibacterium nitidum</name>
    <dbReference type="NCBI Taxonomy" id="2762298"/>
    <lineage>
        <taxon>Bacteria</taxon>
        <taxon>Pseudomonadati</taxon>
        <taxon>Pseudomonadota</taxon>
        <taxon>Betaproteobacteria</taxon>
        <taxon>Burkholderiales</taxon>
        <taxon>Oxalobacteraceae</taxon>
        <taxon>Undibacterium</taxon>
    </lineage>
</organism>
<dbReference type="Proteomes" id="UP000627446">
    <property type="component" value="Unassembled WGS sequence"/>
</dbReference>
<accession>A0A923HMM4</accession>
<proteinExistence type="predicted"/>
<comment type="caution">
    <text evidence="2">The sequence shown here is derived from an EMBL/GenBank/DDBJ whole genome shotgun (WGS) entry which is preliminary data.</text>
</comment>
<evidence type="ECO:0000313" key="3">
    <source>
        <dbReference type="Proteomes" id="UP000627446"/>
    </source>
</evidence>
<sequence length="259" mass="29831">MGKDQTEQKSEYENKDGQREDGNLPLKARVGSVVVLQKTPMIRAQAQGSLLEMPSDDETIIVAISRIRTELEGKLYRYYLHRGDEETAEKYIQVYVDVNGEIKELSYYSRLCRLIPETLEDQQIFSGEAGYGLGDLTYTMWRWQLEEMGWSEESLQATFLDQDHILFQRDAGDPHAEFVAPFRGTETRIDSADGSAGLQQQVIFMPYSRALSQERDQHRELMLISTEMIESENGDRNKRGIYVDFMMGIPIEPERLVVQ</sequence>
<reference evidence="2" key="1">
    <citation type="submission" date="2020-08" db="EMBL/GenBank/DDBJ databases">
        <title>Novel species isolated from subtropical streams in China.</title>
        <authorList>
            <person name="Lu H."/>
        </authorList>
    </citation>
    <scope>NUCLEOTIDE SEQUENCE</scope>
    <source>
        <strain evidence="2">LX22W</strain>
    </source>
</reference>
<evidence type="ECO:0000256" key="1">
    <source>
        <dbReference type="SAM" id="MobiDB-lite"/>
    </source>
</evidence>
<name>A0A923HMM4_9BURK</name>
<feature type="region of interest" description="Disordered" evidence="1">
    <location>
        <begin position="1"/>
        <end position="23"/>
    </location>
</feature>
<keyword evidence="3" id="KW-1185">Reference proteome</keyword>